<evidence type="ECO:0000256" key="9">
    <source>
        <dbReference type="ARBA" id="ARBA00023180"/>
    </source>
</evidence>
<dbReference type="Gene3D" id="2.60.40.1360">
    <property type="match status" value="1"/>
</dbReference>
<evidence type="ECO:0000313" key="13">
    <source>
        <dbReference type="Proteomes" id="UP000694845"/>
    </source>
</evidence>
<dbReference type="FunFam" id="2.70.98.30:FF:000003">
    <property type="entry name" value="Alpha-mannosidase"/>
    <property type="match status" value="1"/>
</dbReference>
<reference evidence="14" key="1">
    <citation type="submission" date="2025-08" db="UniProtKB">
        <authorList>
            <consortium name="RefSeq"/>
        </authorList>
    </citation>
    <scope>IDENTIFICATION</scope>
</reference>
<dbReference type="GO" id="GO:0046872">
    <property type="term" value="F:metal ion binding"/>
    <property type="evidence" value="ECO:0007669"/>
    <property type="project" value="UniProtKB-KW"/>
</dbReference>
<sequence>MQRWICSFHMTHHMTWPTSRAYGRQRLVLLPKMHLRLITLLSFLAYASRGVLATCGYEACPSTVPGMLNVHLVPHTHDDVGWLKTVDQYYYGAKNKIQNAAVQYILDTVTRELANDPVKRFSYVETAFFERWWNEQTDKTKALVKQLVNEGRLEFVNGGWCMNDEATTHYNAIIDQMTIGLKFLKDNFGDCGKPLTAWQIDPFGHSREYASLAAQMGFDSLYFARLDYLDKRERASTQTMERVWHTSPSLGRASDLFFGALFFHYGPPPGFCFDVFCSDPPIMDDPDLVDYNVDDRVSKFVLLAKVQNSVYGTNHIMFTMGSDFQYSDAHTWYKNLDKLIKYVNLKQNETNVHAFYSTPSCYTHSLNQVTKTWSTKSDDFFPYADQPHAFWTGYFTSRPALKGYVRDTNNFLQVCKQLEVWGSMLPGLKLKTSSSTLRKSMGVAQHHDAVSGTEKQHVADDYAERLYKGRAQCQELVGDVLGNLMQKNATVKPPQAVFCDYLNISVCPVTVDNQQFTITAYNPIARQVTTVVRIPVKGNYSITGPNGKMVTTQLQDVSEGTKQARRNRGNAPKELLFPITLPPLGFSTYIANSLPGAGSPPSNVQYKVFTPKADETVENQFLSLTFDGSTGLLKSMTDKKSGRSMSVRQSFYWYTSSVGTEQDSQKSGAYIFRPAKQTPQDLFNGTSVGLKVVKGPVAVEVRQQFQPWLSQVIRLYNAKEFAEFEWTVGPIPIRDHLGKEIITRFDTDLKTNRTFYTDANGRQILERIRDHRADWQYSNTEPVSGNYYPINSRAFIKDPKMQLTVMTDRSQGGSSVQDGSLEIMIHRRTLADDNRGVGEPLNETGQFGDGLIIRGKHCVLLTSVNKAAVAHRILGEQLYMAPSLSFTKGVQDWATKFNTMESMVSRALPSNIHLLTLERWTDSSILIRAENQFAVAEDPVLSQKVKFELKGLFEPFGITSLKEMTLAANEALADEKRLQWNITDSPYPTPPPIKPVPVPPSTLSVSLDPMEIRTFIATVKRTNE</sequence>
<keyword evidence="4 11" id="KW-0479">Metal-binding</keyword>
<dbReference type="InterPro" id="IPR050843">
    <property type="entry name" value="Glycosyl_Hydrlase_38"/>
</dbReference>
<gene>
    <name evidence="14" type="primary">LOC110975939</name>
</gene>
<comment type="similarity">
    <text evidence="2 11">Belongs to the glycosyl hydrolase 38 family.</text>
</comment>
<keyword evidence="9" id="KW-0325">Glycoprotein</keyword>
<dbReference type="PANTHER" id="PTHR11607">
    <property type="entry name" value="ALPHA-MANNOSIDASE"/>
    <property type="match status" value="1"/>
</dbReference>
<dbReference type="OrthoDB" id="2016903at2759"/>
<dbReference type="Pfam" id="PF21260">
    <property type="entry name" value="Laman-like_dom"/>
    <property type="match status" value="1"/>
</dbReference>
<comment type="cofactor">
    <cofactor evidence="11">
        <name>Zn(2+)</name>
        <dbReference type="ChEBI" id="CHEBI:29105"/>
    </cofactor>
    <text evidence="11">Binds 1 zinc ion per subunit.</text>
</comment>
<keyword evidence="5" id="KW-0732">Signal</keyword>
<dbReference type="FunFam" id="3.20.110.10:FF:000001">
    <property type="entry name" value="Alpha-mannosidase"/>
    <property type="match status" value="1"/>
</dbReference>
<evidence type="ECO:0000256" key="4">
    <source>
        <dbReference type="ARBA" id="ARBA00022723"/>
    </source>
</evidence>
<evidence type="ECO:0000256" key="8">
    <source>
        <dbReference type="ARBA" id="ARBA00023157"/>
    </source>
</evidence>
<dbReference type="EC" id="3.2.1.-" evidence="11"/>
<dbReference type="FunFam" id="1.20.1270.50:FF:000002">
    <property type="entry name" value="Alpha-mannosidase"/>
    <property type="match status" value="1"/>
</dbReference>
<accession>A0A8B7XXM9</accession>
<keyword evidence="8" id="KW-1015">Disulfide bond</keyword>
<dbReference type="GO" id="GO:0030246">
    <property type="term" value="F:carbohydrate binding"/>
    <property type="evidence" value="ECO:0007669"/>
    <property type="project" value="InterPro"/>
</dbReference>
<proteinExistence type="inferred from homology"/>
<dbReference type="GO" id="GO:0004559">
    <property type="term" value="F:alpha-mannosidase activity"/>
    <property type="evidence" value="ECO:0007669"/>
    <property type="project" value="UniProtKB-EC"/>
</dbReference>
<comment type="catalytic activity">
    <reaction evidence="1">
        <text>Hydrolysis of terminal, non-reducing alpha-D-mannose residues in alpha-D-mannosides.</text>
        <dbReference type="EC" id="3.2.1.24"/>
    </reaction>
</comment>
<organism evidence="13 14">
    <name type="scientific">Acanthaster planci</name>
    <name type="common">Crown-of-thorns starfish</name>
    <dbReference type="NCBI Taxonomy" id="133434"/>
    <lineage>
        <taxon>Eukaryota</taxon>
        <taxon>Metazoa</taxon>
        <taxon>Echinodermata</taxon>
        <taxon>Eleutherozoa</taxon>
        <taxon>Asterozoa</taxon>
        <taxon>Asteroidea</taxon>
        <taxon>Valvatacea</taxon>
        <taxon>Valvatida</taxon>
        <taxon>Acanthasteridae</taxon>
        <taxon>Acanthaster</taxon>
    </lineage>
</organism>
<dbReference type="Pfam" id="PF17677">
    <property type="entry name" value="Glyco_hydro38C2"/>
    <property type="match status" value="1"/>
</dbReference>
<evidence type="ECO:0000256" key="10">
    <source>
        <dbReference type="ARBA" id="ARBA00023295"/>
    </source>
</evidence>
<dbReference type="InterPro" id="IPR028995">
    <property type="entry name" value="Glyco_hydro_57/38_cen_sf"/>
</dbReference>
<dbReference type="PANTHER" id="PTHR11607:SF3">
    <property type="entry name" value="LYSOSOMAL ALPHA-MANNOSIDASE"/>
    <property type="match status" value="1"/>
</dbReference>
<dbReference type="KEGG" id="aplc:110975939"/>
<dbReference type="Pfam" id="PF01074">
    <property type="entry name" value="Glyco_hydro_38N"/>
    <property type="match status" value="1"/>
</dbReference>
<dbReference type="Proteomes" id="UP000694845">
    <property type="component" value="Unplaced"/>
</dbReference>
<dbReference type="SUPFAM" id="SSF88713">
    <property type="entry name" value="Glycoside hydrolase/deacetylase"/>
    <property type="match status" value="1"/>
</dbReference>
<dbReference type="GeneID" id="110975939"/>
<dbReference type="InterPro" id="IPR011682">
    <property type="entry name" value="Glyco_hydro_38_C"/>
</dbReference>
<keyword evidence="7 11" id="KW-0862">Zinc</keyword>
<dbReference type="FunFam" id="2.60.40.1180:FF:000018">
    <property type="entry name" value="Alpha-mannosidase"/>
    <property type="match status" value="1"/>
</dbReference>
<keyword evidence="13" id="KW-1185">Reference proteome</keyword>
<evidence type="ECO:0000256" key="11">
    <source>
        <dbReference type="RuleBase" id="RU361199"/>
    </source>
</evidence>
<dbReference type="RefSeq" id="XP_022084551.1">
    <property type="nucleotide sequence ID" value="XM_022228859.1"/>
</dbReference>
<dbReference type="InterPro" id="IPR048534">
    <property type="entry name" value="Man2a1-like_dom"/>
</dbReference>
<evidence type="ECO:0000256" key="3">
    <source>
        <dbReference type="ARBA" id="ARBA00012752"/>
    </source>
</evidence>
<feature type="domain" description="Glycoside hydrolase family 38 central" evidence="12">
    <location>
        <begin position="389"/>
        <end position="466"/>
    </location>
</feature>
<dbReference type="InterPro" id="IPR013780">
    <property type="entry name" value="Glyco_hydro_b"/>
</dbReference>
<dbReference type="Pfam" id="PF07748">
    <property type="entry name" value="Glyco_hydro_38C"/>
    <property type="match status" value="1"/>
</dbReference>
<evidence type="ECO:0000256" key="2">
    <source>
        <dbReference type="ARBA" id="ARBA00009792"/>
    </source>
</evidence>
<dbReference type="GO" id="GO:0005764">
    <property type="term" value="C:lysosome"/>
    <property type="evidence" value="ECO:0007669"/>
    <property type="project" value="TreeGrafter"/>
</dbReference>
<keyword evidence="6 11" id="KW-0378">Hydrolase</keyword>
<dbReference type="GO" id="GO:0006013">
    <property type="term" value="P:mannose metabolic process"/>
    <property type="evidence" value="ECO:0007669"/>
    <property type="project" value="InterPro"/>
</dbReference>
<dbReference type="OMA" id="QVMGIMQ"/>
<dbReference type="CDD" id="cd10810">
    <property type="entry name" value="GH38N_AMII_LAM_like"/>
    <property type="match status" value="1"/>
</dbReference>
<dbReference type="InterPro" id="IPR041147">
    <property type="entry name" value="GH38_C"/>
</dbReference>
<evidence type="ECO:0000256" key="6">
    <source>
        <dbReference type="ARBA" id="ARBA00022801"/>
    </source>
</evidence>
<evidence type="ECO:0000313" key="14">
    <source>
        <dbReference type="RefSeq" id="XP_022084551.1"/>
    </source>
</evidence>
<dbReference type="Pfam" id="PF09261">
    <property type="entry name" value="Alpha-mann_mid"/>
    <property type="match status" value="1"/>
</dbReference>
<dbReference type="Gene3D" id="1.20.1270.50">
    <property type="entry name" value="Glycoside hydrolase family 38, central domain"/>
    <property type="match status" value="2"/>
</dbReference>
<dbReference type="Gene3D" id="2.60.40.1180">
    <property type="entry name" value="Golgi alpha-mannosidase II"/>
    <property type="match status" value="1"/>
</dbReference>
<dbReference type="AlphaFoldDB" id="A0A8B7XXM9"/>
<dbReference type="SUPFAM" id="SSF74650">
    <property type="entry name" value="Galactose mutarotase-like"/>
    <property type="match status" value="1"/>
</dbReference>
<evidence type="ECO:0000256" key="7">
    <source>
        <dbReference type="ARBA" id="ARBA00022833"/>
    </source>
</evidence>
<keyword evidence="10 11" id="KW-0326">Glycosidase</keyword>
<evidence type="ECO:0000256" key="1">
    <source>
        <dbReference type="ARBA" id="ARBA00000365"/>
    </source>
</evidence>
<dbReference type="SMART" id="SM00872">
    <property type="entry name" value="Alpha-mann_mid"/>
    <property type="match status" value="1"/>
</dbReference>
<dbReference type="InterPro" id="IPR011330">
    <property type="entry name" value="Glyco_hydro/deAcase_b/a-brl"/>
</dbReference>
<dbReference type="FunFam" id="1.20.1270.50:FF:000003">
    <property type="entry name" value="Alpha-mannosidase"/>
    <property type="match status" value="1"/>
</dbReference>
<protein>
    <recommendedName>
        <fullName evidence="3 11">Alpha-mannosidase</fullName>
        <ecNumber evidence="11">3.2.1.-</ecNumber>
    </recommendedName>
</protein>
<dbReference type="InterPro" id="IPR015341">
    <property type="entry name" value="Glyco_hydro_38_cen"/>
</dbReference>
<dbReference type="SUPFAM" id="SSF88688">
    <property type="entry name" value="Families 57/38 glycoside transferase middle domain"/>
    <property type="match status" value="1"/>
</dbReference>
<dbReference type="InterPro" id="IPR027291">
    <property type="entry name" value="Glyco_hydro_38_N_sf"/>
</dbReference>
<name>A0A8B7XXM9_ACAPL</name>
<dbReference type="Gene3D" id="2.70.98.30">
    <property type="entry name" value="Golgi alpha-mannosidase II, domain 4"/>
    <property type="match status" value="1"/>
</dbReference>
<dbReference type="InterPro" id="IPR011013">
    <property type="entry name" value="Gal_mutarotase_sf_dom"/>
</dbReference>
<dbReference type="Gene3D" id="3.20.110.10">
    <property type="entry name" value="Glycoside hydrolase 38, N terminal domain"/>
    <property type="match status" value="1"/>
</dbReference>
<evidence type="ECO:0000259" key="12">
    <source>
        <dbReference type="SMART" id="SM00872"/>
    </source>
</evidence>
<evidence type="ECO:0000256" key="5">
    <source>
        <dbReference type="ARBA" id="ARBA00022729"/>
    </source>
</evidence>
<dbReference type="InterPro" id="IPR037094">
    <property type="entry name" value="Glyco_hydro_38_cen_sf"/>
</dbReference>
<dbReference type="InterPro" id="IPR000602">
    <property type="entry name" value="Glyco_hydro_38_N"/>
</dbReference>